<reference evidence="3" key="1">
    <citation type="submission" date="2025-08" db="UniProtKB">
        <authorList>
            <consortium name="RefSeq"/>
        </authorList>
    </citation>
    <scope>IDENTIFICATION</scope>
</reference>
<keyword evidence="1" id="KW-0472">Membrane</keyword>
<feature type="transmembrane region" description="Helical" evidence="1">
    <location>
        <begin position="12"/>
        <end position="32"/>
    </location>
</feature>
<gene>
    <name evidence="3" type="primary">LOC132536595</name>
</gene>
<evidence type="ECO:0000313" key="3">
    <source>
        <dbReference type="RefSeq" id="XP_060040657.1"/>
    </source>
</evidence>
<organism evidence="2 3">
    <name type="scientific">Erinaceus europaeus</name>
    <name type="common">Western European hedgehog</name>
    <dbReference type="NCBI Taxonomy" id="9365"/>
    <lineage>
        <taxon>Eukaryota</taxon>
        <taxon>Metazoa</taxon>
        <taxon>Chordata</taxon>
        <taxon>Craniata</taxon>
        <taxon>Vertebrata</taxon>
        <taxon>Euteleostomi</taxon>
        <taxon>Mammalia</taxon>
        <taxon>Eutheria</taxon>
        <taxon>Laurasiatheria</taxon>
        <taxon>Eulipotyphla</taxon>
        <taxon>Erinaceidae</taxon>
        <taxon>Erinaceinae</taxon>
        <taxon>Erinaceus</taxon>
    </lineage>
</organism>
<dbReference type="Proteomes" id="UP001652624">
    <property type="component" value="Unplaced"/>
</dbReference>
<keyword evidence="2" id="KW-1185">Reference proteome</keyword>
<evidence type="ECO:0000256" key="1">
    <source>
        <dbReference type="SAM" id="Phobius"/>
    </source>
</evidence>
<sequence>MAPAATSGGSSLPSGLAVFTTFPDLLFIFEFVSDS</sequence>
<accession>A0ABM3WVT5</accession>
<keyword evidence="1" id="KW-1133">Transmembrane helix</keyword>
<protein>
    <submittedName>
        <fullName evidence="3">Myelin and lymphocyte protein-like</fullName>
    </submittedName>
</protein>
<evidence type="ECO:0000313" key="2">
    <source>
        <dbReference type="Proteomes" id="UP001652624"/>
    </source>
</evidence>
<name>A0ABM3WVT5_ERIEU</name>
<proteinExistence type="predicted"/>
<dbReference type="RefSeq" id="XP_060040657.1">
    <property type="nucleotide sequence ID" value="XM_060184674.1"/>
</dbReference>
<dbReference type="GeneID" id="132536595"/>
<keyword evidence="1" id="KW-0812">Transmembrane</keyword>